<dbReference type="PANTHER" id="PTHR48007">
    <property type="entry name" value="LEUCINE-RICH REPEAT RECEPTOR-LIKE PROTEIN KINASE PXC1"/>
    <property type="match status" value="1"/>
</dbReference>
<evidence type="ECO:0000256" key="1">
    <source>
        <dbReference type="ARBA" id="ARBA00004236"/>
    </source>
</evidence>
<dbReference type="InterPro" id="IPR001611">
    <property type="entry name" value="Leu-rich_rpt"/>
</dbReference>
<evidence type="ECO:0000256" key="3">
    <source>
        <dbReference type="ARBA" id="ARBA00022614"/>
    </source>
</evidence>
<keyword evidence="4 8" id="KW-0732">Signal</keyword>
<keyword evidence="5" id="KW-0677">Repeat</keyword>
<evidence type="ECO:0000313" key="9">
    <source>
        <dbReference type="EMBL" id="PRP75430.1"/>
    </source>
</evidence>
<evidence type="ECO:0000256" key="5">
    <source>
        <dbReference type="ARBA" id="ARBA00022737"/>
    </source>
</evidence>
<keyword evidence="6 7" id="KW-0472">Membrane</keyword>
<evidence type="ECO:0000256" key="8">
    <source>
        <dbReference type="SAM" id="SignalP"/>
    </source>
</evidence>
<sequence length="242" mass="27060">MTRVALLLVCFTVLAVAVEVPTILGELYNNTRGESWIHKNGWNTTSLSTSWCSLYGVTCRNNTREVIQLNLTANNLHGAIPYSLGDLSTLEYLDLSFNGIVDRIPSSIGRLTQLTYLSLSNNQLDGTIPESFDNLVQLNTLNLSYNLFQCIDMKRSGPEWLASDRHPNCSFAHNDFRCVVENWAAKHCDAEPANHWPLSAILTSAALGFTTLLAVVLAVLLIRRAMQLHYTHYNLIYNKLAT</sequence>
<dbReference type="OrthoDB" id="1939111at2759"/>
<keyword evidence="3" id="KW-0433">Leucine-rich repeat</keyword>
<gene>
    <name evidence="9" type="ORF">PROFUN_15703</name>
</gene>
<reference evidence="9 10" key="1">
    <citation type="journal article" date="2018" name="Genome Biol. Evol.">
        <title>Multiple Roots of Fruiting Body Formation in Amoebozoa.</title>
        <authorList>
            <person name="Hillmann F."/>
            <person name="Forbes G."/>
            <person name="Novohradska S."/>
            <person name="Ferling I."/>
            <person name="Riege K."/>
            <person name="Groth M."/>
            <person name="Westermann M."/>
            <person name="Marz M."/>
            <person name="Spaller T."/>
            <person name="Winckler T."/>
            <person name="Schaap P."/>
            <person name="Glockner G."/>
        </authorList>
    </citation>
    <scope>NUCLEOTIDE SEQUENCE [LARGE SCALE GENOMIC DNA]</scope>
    <source>
        <strain evidence="9 10">Jena</strain>
    </source>
</reference>
<feature type="transmembrane region" description="Helical" evidence="7">
    <location>
        <begin position="196"/>
        <end position="222"/>
    </location>
</feature>
<evidence type="ECO:0000256" key="4">
    <source>
        <dbReference type="ARBA" id="ARBA00022729"/>
    </source>
</evidence>
<feature type="signal peptide" evidence="8">
    <location>
        <begin position="1"/>
        <end position="17"/>
    </location>
</feature>
<dbReference type="AlphaFoldDB" id="A0A2P6MUQ5"/>
<name>A0A2P6MUQ5_9EUKA</name>
<comment type="subcellular location">
    <subcellularLocation>
        <location evidence="1">Cell membrane</location>
    </subcellularLocation>
</comment>
<evidence type="ECO:0008006" key="11">
    <source>
        <dbReference type="Google" id="ProtNLM"/>
    </source>
</evidence>
<dbReference type="InterPro" id="IPR032675">
    <property type="entry name" value="LRR_dom_sf"/>
</dbReference>
<dbReference type="STRING" id="1890364.A0A2P6MUQ5"/>
<keyword evidence="10" id="KW-1185">Reference proteome</keyword>
<comment type="caution">
    <text evidence="9">The sequence shown here is derived from an EMBL/GenBank/DDBJ whole genome shotgun (WGS) entry which is preliminary data.</text>
</comment>
<dbReference type="InterPro" id="IPR046959">
    <property type="entry name" value="PRK1-6/SRF4-like"/>
</dbReference>
<dbReference type="PANTHER" id="PTHR48007:SF4">
    <property type="entry name" value="LEUCINE-RICH REPEAT RECEPTOR-LIKE PROTEIN KINASE PXC1"/>
    <property type="match status" value="1"/>
</dbReference>
<organism evidence="9 10">
    <name type="scientific">Planoprotostelium fungivorum</name>
    <dbReference type="NCBI Taxonomy" id="1890364"/>
    <lineage>
        <taxon>Eukaryota</taxon>
        <taxon>Amoebozoa</taxon>
        <taxon>Evosea</taxon>
        <taxon>Variosea</taxon>
        <taxon>Cavosteliida</taxon>
        <taxon>Cavosteliaceae</taxon>
        <taxon>Planoprotostelium</taxon>
    </lineage>
</organism>
<dbReference type="EMBL" id="MDYQ01000386">
    <property type="protein sequence ID" value="PRP75430.1"/>
    <property type="molecule type" value="Genomic_DNA"/>
</dbReference>
<evidence type="ECO:0000256" key="2">
    <source>
        <dbReference type="ARBA" id="ARBA00022475"/>
    </source>
</evidence>
<keyword evidence="7" id="KW-0812">Transmembrane</keyword>
<keyword evidence="7" id="KW-1133">Transmembrane helix</keyword>
<dbReference type="Pfam" id="PF13855">
    <property type="entry name" value="LRR_8"/>
    <property type="match status" value="1"/>
</dbReference>
<dbReference type="Proteomes" id="UP000241769">
    <property type="component" value="Unassembled WGS sequence"/>
</dbReference>
<dbReference type="Gene3D" id="3.80.10.10">
    <property type="entry name" value="Ribonuclease Inhibitor"/>
    <property type="match status" value="1"/>
</dbReference>
<feature type="chain" id="PRO_5015124289" description="Leucine-rich repeat-containing N-terminal plant-type domain-containing protein" evidence="8">
    <location>
        <begin position="18"/>
        <end position="242"/>
    </location>
</feature>
<protein>
    <recommendedName>
        <fullName evidence="11">Leucine-rich repeat-containing N-terminal plant-type domain-containing protein</fullName>
    </recommendedName>
</protein>
<keyword evidence="2" id="KW-1003">Cell membrane</keyword>
<dbReference type="InParanoid" id="A0A2P6MUQ5"/>
<accession>A0A2P6MUQ5</accession>
<dbReference type="FunFam" id="3.80.10.10:FF:000299">
    <property type="entry name" value="Piriformospora indica-insensitive protein 2"/>
    <property type="match status" value="1"/>
</dbReference>
<dbReference type="GO" id="GO:0005886">
    <property type="term" value="C:plasma membrane"/>
    <property type="evidence" value="ECO:0007669"/>
    <property type="project" value="UniProtKB-SubCell"/>
</dbReference>
<evidence type="ECO:0000256" key="6">
    <source>
        <dbReference type="ARBA" id="ARBA00023136"/>
    </source>
</evidence>
<proteinExistence type="predicted"/>
<evidence type="ECO:0000313" key="10">
    <source>
        <dbReference type="Proteomes" id="UP000241769"/>
    </source>
</evidence>
<evidence type="ECO:0000256" key="7">
    <source>
        <dbReference type="SAM" id="Phobius"/>
    </source>
</evidence>
<dbReference type="SUPFAM" id="SSF52058">
    <property type="entry name" value="L domain-like"/>
    <property type="match status" value="1"/>
</dbReference>